<dbReference type="PANTHER" id="PTHR33495:SF2">
    <property type="entry name" value="ANTI-SIGMA FACTOR ANTAGONIST TM_1081-RELATED"/>
    <property type="match status" value="1"/>
</dbReference>
<dbReference type="AlphaFoldDB" id="A0A066U9Q9"/>
<dbReference type="eggNOG" id="COG1366">
    <property type="taxonomic scope" value="Bacteria"/>
</dbReference>
<dbReference type="Proteomes" id="UP000027345">
    <property type="component" value="Unassembled WGS sequence"/>
</dbReference>
<dbReference type="STRING" id="287986.DV20_17305"/>
<dbReference type="InterPro" id="IPR002645">
    <property type="entry name" value="STAS_dom"/>
</dbReference>
<dbReference type="CDD" id="cd07043">
    <property type="entry name" value="STAS_anti-anti-sigma_factors"/>
    <property type="match status" value="1"/>
</dbReference>
<dbReference type="OrthoDB" id="3694806at2"/>
<evidence type="ECO:0000313" key="3">
    <source>
        <dbReference type="Proteomes" id="UP000027345"/>
    </source>
</evidence>
<sequence length="121" mass="12943">MNLPRARHPGLRLRTAWPAQHAVLVTARGDLDSATAVDLGTLLTDRLWARPERLTVDLSRVDFLGVAGIRVLLHAALQAAQAGTELLVVTGANPIVRRALRVTGADRRLTLTGHQPAPAPA</sequence>
<gene>
    <name evidence="2" type="ORF">DV20_17305</name>
</gene>
<dbReference type="SUPFAM" id="SSF52091">
    <property type="entry name" value="SpoIIaa-like"/>
    <property type="match status" value="1"/>
</dbReference>
<feature type="domain" description="STAS" evidence="1">
    <location>
        <begin position="23"/>
        <end position="121"/>
    </location>
</feature>
<dbReference type="RefSeq" id="WP_043781324.1">
    <property type="nucleotide sequence ID" value="NZ_JMQI01000031.1"/>
</dbReference>
<reference evidence="2 3" key="1">
    <citation type="submission" date="2014-05" db="EMBL/GenBank/DDBJ databases">
        <title>Draft genome sequence of Amycolatopsis rifamycinica DSM 46095.</title>
        <authorList>
            <person name="Lal R."/>
            <person name="Saxena A."/>
            <person name="Kumari R."/>
            <person name="Mukherjee U."/>
            <person name="Singh P."/>
            <person name="Sangwan N."/>
            <person name="Mahato N.K."/>
        </authorList>
    </citation>
    <scope>NUCLEOTIDE SEQUENCE [LARGE SCALE GENOMIC DNA]</scope>
    <source>
        <strain evidence="2 3">DSM 46095</strain>
    </source>
</reference>
<name>A0A066U9Q9_9PSEU</name>
<evidence type="ECO:0000259" key="1">
    <source>
        <dbReference type="PROSITE" id="PS50801"/>
    </source>
</evidence>
<dbReference type="PANTHER" id="PTHR33495">
    <property type="entry name" value="ANTI-SIGMA FACTOR ANTAGONIST TM_1081-RELATED-RELATED"/>
    <property type="match status" value="1"/>
</dbReference>
<proteinExistence type="predicted"/>
<dbReference type="InterPro" id="IPR036513">
    <property type="entry name" value="STAS_dom_sf"/>
</dbReference>
<accession>A0A066U9Q9</accession>
<dbReference type="GO" id="GO:0043856">
    <property type="term" value="F:anti-sigma factor antagonist activity"/>
    <property type="evidence" value="ECO:0007669"/>
    <property type="project" value="TreeGrafter"/>
</dbReference>
<dbReference type="EMBL" id="JMQI01000031">
    <property type="protein sequence ID" value="KDN20973.1"/>
    <property type="molecule type" value="Genomic_DNA"/>
</dbReference>
<dbReference type="InterPro" id="IPR058548">
    <property type="entry name" value="MlaB-like_STAS"/>
</dbReference>
<organism evidence="2 3">
    <name type="scientific">Amycolatopsis rifamycinica</name>
    <dbReference type="NCBI Taxonomy" id="287986"/>
    <lineage>
        <taxon>Bacteria</taxon>
        <taxon>Bacillati</taxon>
        <taxon>Actinomycetota</taxon>
        <taxon>Actinomycetes</taxon>
        <taxon>Pseudonocardiales</taxon>
        <taxon>Pseudonocardiaceae</taxon>
        <taxon>Amycolatopsis</taxon>
    </lineage>
</organism>
<evidence type="ECO:0000313" key="2">
    <source>
        <dbReference type="EMBL" id="KDN20973.1"/>
    </source>
</evidence>
<dbReference type="Pfam" id="PF13466">
    <property type="entry name" value="STAS_2"/>
    <property type="match status" value="1"/>
</dbReference>
<dbReference type="Gene3D" id="3.30.750.24">
    <property type="entry name" value="STAS domain"/>
    <property type="match status" value="1"/>
</dbReference>
<dbReference type="PROSITE" id="PS50801">
    <property type="entry name" value="STAS"/>
    <property type="match status" value="1"/>
</dbReference>
<comment type="caution">
    <text evidence="2">The sequence shown here is derived from an EMBL/GenBank/DDBJ whole genome shotgun (WGS) entry which is preliminary data.</text>
</comment>
<keyword evidence="3" id="KW-1185">Reference proteome</keyword>
<protein>
    <recommendedName>
        <fullName evidence="1">STAS domain-containing protein</fullName>
    </recommendedName>
</protein>